<dbReference type="RefSeq" id="WP_195899151.1">
    <property type="nucleotide sequence ID" value="NZ_JADOGI010000115.1"/>
</dbReference>
<keyword evidence="10" id="KW-1185">Reference proteome</keyword>
<keyword evidence="2 7" id="KW-0813">Transport</keyword>
<evidence type="ECO:0000256" key="4">
    <source>
        <dbReference type="ARBA" id="ARBA00022692"/>
    </source>
</evidence>
<feature type="transmembrane region" description="Helical" evidence="7">
    <location>
        <begin position="149"/>
        <end position="168"/>
    </location>
</feature>
<evidence type="ECO:0000256" key="3">
    <source>
        <dbReference type="ARBA" id="ARBA00022475"/>
    </source>
</evidence>
<dbReference type="Proteomes" id="UP000605361">
    <property type="component" value="Unassembled WGS sequence"/>
</dbReference>
<feature type="transmembrane region" description="Helical" evidence="7">
    <location>
        <begin position="85"/>
        <end position="106"/>
    </location>
</feature>
<dbReference type="SUPFAM" id="SSF161098">
    <property type="entry name" value="MetI-like"/>
    <property type="match status" value="1"/>
</dbReference>
<dbReference type="InterPro" id="IPR035906">
    <property type="entry name" value="MetI-like_sf"/>
</dbReference>
<dbReference type="CDD" id="cd06261">
    <property type="entry name" value="TM_PBP2"/>
    <property type="match status" value="1"/>
</dbReference>
<evidence type="ECO:0000256" key="2">
    <source>
        <dbReference type="ARBA" id="ARBA00022448"/>
    </source>
</evidence>
<organism evidence="9 10">
    <name type="scientific">Nonomuraea cypriaca</name>
    <dbReference type="NCBI Taxonomy" id="1187855"/>
    <lineage>
        <taxon>Bacteria</taxon>
        <taxon>Bacillati</taxon>
        <taxon>Actinomycetota</taxon>
        <taxon>Actinomycetes</taxon>
        <taxon>Streptosporangiales</taxon>
        <taxon>Streptosporangiaceae</taxon>
        <taxon>Nonomuraea</taxon>
    </lineage>
</organism>
<proteinExistence type="inferred from homology"/>
<name>A0A931AE37_9ACTN</name>
<feature type="transmembrane region" description="Helical" evidence="7">
    <location>
        <begin position="118"/>
        <end position="143"/>
    </location>
</feature>
<dbReference type="AlphaFoldDB" id="A0A931AE37"/>
<gene>
    <name evidence="9" type="ORF">ITP53_31785</name>
</gene>
<keyword evidence="6 7" id="KW-0472">Membrane</keyword>
<feature type="domain" description="ABC transmembrane type-1" evidence="8">
    <location>
        <begin position="81"/>
        <end position="274"/>
    </location>
</feature>
<dbReference type="PANTHER" id="PTHR43744">
    <property type="entry name" value="ABC TRANSPORTER PERMEASE PROTEIN MG189-RELATED-RELATED"/>
    <property type="match status" value="1"/>
</dbReference>
<feature type="transmembrane region" description="Helical" evidence="7">
    <location>
        <begin position="20"/>
        <end position="41"/>
    </location>
</feature>
<evidence type="ECO:0000256" key="6">
    <source>
        <dbReference type="ARBA" id="ARBA00023136"/>
    </source>
</evidence>
<feature type="transmembrane region" description="Helical" evidence="7">
    <location>
        <begin position="253"/>
        <end position="274"/>
    </location>
</feature>
<comment type="subcellular location">
    <subcellularLocation>
        <location evidence="1 7">Cell membrane</location>
        <topology evidence="1 7">Multi-pass membrane protein</topology>
    </subcellularLocation>
</comment>
<accession>A0A931AE37</accession>
<dbReference type="Gene3D" id="1.10.3720.10">
    <property type="entry name" value="MetI-like"/>
    <property type="match status" value="1"/>
</dbReference>
<dbReference type="GO" id="GO:0005886">
    <property type="term" value="C:plasma membrane"/>
    <property type="evidence" value="ECO:0007669"/>
    <property type="project" value="UniProtKB-SubCell"/>
</dbReference>
<evidence type="ECO:0000313" key="10">
    <source>
        <dbReference type="Proteomes" id="UP000605361"/>
    </source>
</evidence>
<comment type="similarity">
    <text evidence="7">Belongs to the binding-protein-dependent transport system permease family.</text>
</comment>
<evidence type="ECO:0000259" key="8">
    <source>
        <dbReference type="PROSITE" id="PS50928"/>
    </source>
</evidence>
<reference evidence="9" key="1">
    <citation type="submission" date="2020-11" db="EMBL/GenBank/DDBJ databases">
        <title>Whole-genome analyses of Nonomuraea sp. K274.</title>
        <authorList>
            <person name="Veyisoglu A."/>
        </authorList>
    </citation>
    <scope>NUCLEOTIDE SEQUENCE</scope>
    <source>
        <strain evidence="9">K274</strain>
    </source>
</reference>
<keyword evidence="4 7" id="KW-0812">Transmembrane</keyword>
<comment type="caution">
    <text evidence="9">The sequence shown here is derived from an EMBL/GenBank/DDBJ whole genome shotgun (WGS) entry which is preliminary data.</text>
</comment>
<dbReference type="EMBL" id="JADOGI010000115">
    <property type="protein sequence ID" value="MBF8190228.1"/>
    <property type="molecule type" value="Genomic_DNA"/>
</dbReference>
<evidence type="ECO:0000313" key="9">
    <source>
        <dbReference type="EMBL" id="MBF8190228.1"/>
    </source>
</evidence>
<evidence type="ECO:0000256" key="1">
    <source>
        <dbReference type="ARBA" id="ARBA00004651"/>
    </source>
</evidence>
<dbReference type="InterPro" id="IPR000515">
    <property type="entry name" value="MetI-like"/>
</dbReference>
<dbReference type="PROSITE" id="PS50928">
    <property type="entry name" value="ABC_TM1"/>
    <property type="match status" value="1"/>
</dbReference>
<keyword evidence="3" id="KW-1003">Cell membrane</keyword>
<sequence length="289" mass="30978">MATRTASVPFTLWSGAKTSVFHLVAGVLAALFLFPLIWAVLNSLKSPAEANAIPPTFLPRSLSLGNYGTLREYGAGISAYAGNSLIVALITVAGTVVISVLAGYGFSRYEFRGKNLTFVTILAILMVPYATMLLPLYILLGVFGLQDSLIGLGLVLMMFQLPFGVLIMRNAFDSIPRELEEAAFLDGAGPLGALRHVSLRIVTPGVVTVGLFAFLASWNEFLAPLIFLSTGEKFTLPLMLVSVREGTFGQIDFGALQAGIVVAMIPCIVLYLVLHRYYVNGLLNGALRG</sequence>
<keyword evidence="5 7" id="KW-1133">Transmembrane helix</keyword>
<evidence type="ECO:0000256" key="5">
    <source>
        <dbReference type="ARBA" id="ARBA00022989"/>
    </source>
</evidence>
<dbReference type="GO" id="GO:0055085">
    <property type="term" value="P:transmembrane transport"/>
    <property type="evidence" value="ECO:0007669"/>
    <property type="project" value="InterPro"/>
</dbReference>
<evidence type="ECO:0000256" key="7">
    <source>
        <dbReference type="RuleBase" id="RU363032"/>
    </source>
</evidence>
<dbReference type="Pfam" id="PF00528">
    <property type="entry name" value="BPD_transp_1"/>
    <property type="match status" value="1"/>
</dbReference>
<dbReference type="PANTHER" id="PTHR43744:SF8">
    <property type="entry name" value="SN-GLYCEROL-3-PHOSPHATE TRANSPORT SYSTEM PERMEASE PROTEIN UGPE"/>
    <property type="match status" value="1"/>
</dbReference>
<protein>
    <submittedName>
        <fullName evidence="9">Carbohydrate ABC transporter permease</fullName>
    </submittedName>
</protein>